<dbReference type="VEuPathDB" id="FungiDB:FUN_001838"/>
<dbReference type="VEuPathDB" id="FungiDB:RhiirFUN_017394"/>
<reference evidence="1 2" key="2">
    <citation type="submission" date="2017-10" db="EMBL/GenBank/DDBJ databases">
        <title>Extensive intraspecific genome diversity in a model arbuscular mycorrhizal fungus.</title>
        <authorList>
            <person name="Chen E.C.H."/>
            <person name="Morin E."/>
            <person name="Baudet D."/>
            <person name="Noel J."/>
            <person name="Ndikumana S."/>
            <person name="Charron P."/>
            <person name="St-Onge C."/>
            <person name="Giorgi J."/>
            <person name="Grigoriev I.V."/>
            <person name="Roux C."/>
            <person name="Martin F.M."/>
            <person name="Corradi N."/>
        </authorList>
    </citation>
    <scope>NUCLEOTIDE SEQUENCE [LARGE SCALE GENOMIC DNA]</scope>
    <source>
        <strain evidence="1 2">C2</strain>
    </source>
</reference>
<reference evidence="1 2" key="1">
    <citation type="submission" date="2016-04" db="EMBL/GenBank/DDBJ databases">
        <title>Genome analyses suggest a sexual origin of heterokaryosis in a supposedly ancient asexual fungus.</title>
        <authorList>
            <person name="Ropars J."/>
            <person name="Sedzielewska K."/>
            <person name="Noel J."/>
            <person name="Charron P."/>
            <person name="Farinelli L."/>
            <person name="Marton T."/>
            <person name="Kruger M."/>
            <person name="Pelin A."/>
            <person name="Brachmann A."/>
            <person name="Corradi N."/>
        </authorList>
    </citation>
    <scope>NUCLEOTIDE SEQUENCE [LARGE SCALE GENOMIC DNA]</scope>
    <source>
        <strain evidence="1 2">C2</strain>
    </source>
</reference>
<proteinExistence type="predicted"/>
<accession>A0A2N1M8G3</accession>
<sequence>MSNKHYTPGNIITIGNLISELHYGPFLRDWWYFSESESENSNIYPIPLRLGFQVSLKLNQKVFTVKIIRSIQNPNIPGFICEGEGVDSGVLSSSSNAINTAYKKVFGQSKTKYPGATLLGFHDSHVIQQILDGVGFHPFTICLHNSIRIFIVSILDKNNGEGFVSCFMYKYKQKQSVIWQKIVKGLYSISIFQNGKIIKQFQDTSASLVWKQTQLLQNYNGDDLFGINNPIVQFKIKELREKFLSETCNLDDWNNERIMRHMFKLYLKKHIPGDEELWYRVFNRWYNQKSTIIEIKSFIHEVYNDNHEIGTRELRAWRAIFGAVGCKNITPFKGDISTMEFWSRAKDSKSDEEIIFNLYSNGFLNTKLNSTIRNKEFDYYKDTANVFWYSFCESFDANPNGLNGKSRILSIIAENFTYEELMENLQISPKTVHAAREYYRKNGPGCKTVDKPVIVRKKMDEIKEREFELFFADKANVNMSSYHIDKKTQLPVLYLKDQKSALWEKFSVTYPDGMKRTSFMARLQNGRFKYRDDLGGLCQICNDYSYQPFEDLIKLVSDNKMDKKVKNELINQLEVLRRHLKKDYENELLVHDNGTTSHVDCINHCLLYAFGECKEQHFSRCTACDQFFEVFINLSQILGHSYNTLLSEYQDKLTCYLAHQTRKGYLNAQFNAALNELDEHGAVIVVDYKMRILPATARETKSEFFGKRGWTLHTTLLFQKKDNEKMDVQAYDHWSCDTKQDAWFTASCFEAVFNIINPRPRWIKIISDNGGHYHNSELMAIISHWYDWYGIEVRGWIFLEPGEAKTTVDSHHATVYQLLFFF</sequence>
<protein>
    <submittedName>
        <fullName evidence="1">Uncharacterized protein</fullName>
    </submittedName>
</protein>
<gene>
    <name evidence="1" type="ORF">RhiirC2_720899</name>
</gene>
<dbReference type="VEuPathDB" id="FungiDB:FUN_003312"/>
<evidence type="ECO:0000313" key="1">
    <source>
        <dbReference type="EMBL" id="PKK57921.1"/>
    </source>
</evidence>
<dbReference type="EMBL" id="LLXL01003976">
    <property type="protein sequence ID" value="PKK57921.1"/>
    <property type="molecule type" value="Genomic_DNA"/>
</dbReference>
<evidence type="ECO:0000313" key="2">
    <source>
        <dbReference type="Proteomes" id="UP000233469"/>
    </source>
</evidence>
<name>A0A2N1M8G3_9GLOM</name>
<comment type="caution">
    <text evidence="1">The sequence shown here is derived from an EMBL/GenBank/DDBJ whole genome shotgun (WGS) entry which is preliminary data.</text>
</comment>
<dbReference type="VEuPathDB" id="FungiDB:FUN_008737"/>
<dbReference type="AlphaFoldDB" id="A0A2N1M8G3"/>
<organism evidence="1 2">
    <name type="scientific">Rhizophagus irregularis</name>
    <dbReference type="NCBI Taxonomy" id="588596"/>
    <lineage>
        <taxon>Eukaryota</taxon>
        <taxon>Fungi</taxon>
        <taxon>Fungi incertae sedis</taxon>
        <taxon>Mucoromycota</taxon>
        <taxon>Glomeromycotina</taxon>
        <taxon>Glomeromycetes</taxon>
        <taxon>Glomerales</taxon>
        <taxon>Glomeraceae</taxon>
        <taxon>Rhizophagus</taxon>
    </lineage>
</organism>
<dbReference type="VEuPathDB" id="FungiDB:RhiirA1_393343"/>
<dbReference type="Proteomes" id="UP000233469">
    <property type="component" value="Unassembled WGS sequence"/>
</dbReference>